<evidence type="ECO:0000256" key="2">
    <source>
        <dbReference type="SAM" id="Phobius"/>
    </source>
</evidence>
<dbReference type="AlphaFoldDB" id="A0A1F6GAQ5"/>
<dbReference type="Pfam" id="PF05036">
    <property type="entry name" value="SPOR"/>
    <property type="match status" value="1"/>
</dbReference>
<dbReference type="PROSITE" id="PS51724">
    <property type="entry name" value="SPOR"/>
    <property type="match status" value="1"/>
</dbReference>
<keyword evidence="2" id="KW-1133">Transmembrane helix</keyword>
<dbReference type="GO" id="GO:0042834">
    <property type="term" value="F:peptidoglycan binding"/>
    <property type="evidence" value="ECO:0007669"/>
    <property type="project" value="InterPro"/>
</dbReference>
<keyword evidence="2" id="KW-0812">Transmembrane</keyword>
<dbReference type="SUPFAM" id="SSF110997">
    <property type="entry name" value="Sporulation related repeat"/>
    <property type="match status" value="1"/>
</dbReference>
<evidence type="ECO:0000259" key="3">
    <source>
        <dbReference type="PROSITE" id="PS51724"/>
    </source>
</evidence>
<gene>
    <name evidence="4" type="ORF">A2527_08430</name>
</gene>
<feature type="region of interest" description="Disordered" evidence="1">
    <location>
        <begin position="1"/>
        <end position="65"/>
    </location>
</feature>
<comment type="caution">
    <text evidence="4">The sequence shown here is derived from an EMBL/GenBank/DDBJ whole genome shotgun (WGS) entry which is preliminary data.</text>
</comment>
<accession>A0A1F6GAQ5</accession>
<feature type="compositionally biased region" description="Acidic residues" evidence="1">
    <location>
        <begin position="55"/>
        <end position="65"/>
    </location>
</feature>
<evidence type="ECO:0000313" key="5">
    <source>
        <dbReference type="Proteomes" id="UP000178449"/>
    </source>
</evidence>
<sequence>MGDEESFDLDDDLGLDDDEGGGDDFGGDLDDALGDDLGGSDDGGGSGGGGGGESGDSELDSFFEDLSSIEDMDADAGKKAAPAAAAAAAPAAAALAAAAAPAKTKSGGRDLKKWIKKAVMLLVLVGLGVGAWFFFSGEEEQEVSSEMPEMAAEVVEVEPPKMEIPAPAPKRVEPPPVRLAPAPAPTPSPAQPMEPVSRYLIQIATCSFERCKEEFAEQIRQKGEPVYTQVQGEKFDFIELISVDVFNFREATELASTINKVNKQAGEASVVAQSNGYRVTLGTFPALDRAKDLKFHLEKELQKEKARFNLEHVRKDYESVKIFAGPYDNKREAKQALDHLRQDPKYLGAYLVRF</sequence>
<reference evidence="4 5" key="1">
    <citation type="journal article" date="2016" name="Nat. Commun.">
        <title>Thousands of microbial genomes shed light on interconnected biogeochemical processes in an aquifer system.</title>
        <authorList>
            <person name="Anantharaman K."/>
            <person name="Brown C.T."/>
            <person name="Hug L.A."/>
            <person name="Sharon I."/>
            <person name="Castelle C.J."/>
            <person name="Probst A.J."/>
            <person name="Thomas B.C."/>
            <person name="Singh A."/>
            <person name="Wilkins M.J."/>
            <person name="Karaoz U."/>
            <person name="Brodie E.L."/>
            <person name="Williams K.H."/>
            <person name="Hubbard S.S."/>
            <person name="Banfield J.F."/>
        </authorList>
    </citation>
    <scope>NUCLEOTIDE SEQUENCE [LARGE SCALE GENOMIC DNA]</scope>
</reference>
<feature type="domain" description="SPOR" evidence="3">
    <location>
        <begin position="271"/>
        <end position="353"/>
    </location>
</feature>
<feature type="transmembrane region" description="Helical" evidence="2">
    <location>
        <begin position="80"/>
        <end position="102"/>
    </location>
</feature>
<feature type="transmembrane region" description="Helical" evidence="2">
    <location>
        <begin position="114"/>
        <end position="135"/>
    </location>
</feature>
<keyword evidence="2" id="KW-0472">Membrane</keyword>
<evidence type="ECO:0000313" key="4">
    <source>
        <dbReference type="EMBL" id="OGG95188.1"/>
    </source>
</evidence>
<evidence type="ECO:0000256" key="1">
    <source>
        <dbReference type="SAM" id="MobiDB-lite"/>
    </source>
</evidence>
<proteinExistence type="predicted"/>
<feature type="compositionally biased region" description="Gly residues" evidence="1">
    <location>
        <begin position="36"/>
        <end position="54"/>
    </location>
</feature>
<dbReference type="EMBL" id="MFNE01000026">
    <property type="protein sequence ID" value="OGG95188.1"/>
    <property type="molecule type" value="Genomic_DNA"/>
</dbReference>
<name>A0A1F6GAQ5_9PROT</name>
<dbReference type="STRING" id="1817772.A2527_08430"/>
<organism evidence="4 5">
    <name type="scientific">Candidatus Lambdaproteobacteria bacterium RIFOXYD2_FULL_50_16</name>
    <dbReference type="NCBI Taxonomy" id="1817772"/>
    <lineage>
        <taxon>Bacteria</taxon>
        <taxon>Pseudomonadati</taxon>
        <taxon>Pseudomonadota</taxon>
        <taxon>Candidatus Lambdaproteobacteria</taxon>
    </lineage>
</organism>
<dbReference type="InterPro" id="IPR036680">
    <property type="entry name" value="SPOR-like_sf"/>
</dbReference>
<feature type="compositionally biased region" description="Acidic residues" evidence="1">
    <location>
        <begin position="1"/>
        <end position="34"/>
    </location>
</feature>
<dbReference type="InterPro" id="IPR007730">
    <property type="entry name" value="SPOR-like_dom"/>
</dbReference>
<dbReference type="Proteomes" id="UP000178449">
    <property type="component" value="Unassembled WGS sequence"/>
</dbReference>
<protein>
    <recommendedName>
        <fullName evidence="3">SPOR domain-containing protein</fullName>
    </recommendedName>
</protein>